<protein>
    <recommendedName>
        <fullName evidence="2">MATH domain-containing protein</fullName>
    </recommendedName>
</protein>
<dbReference type="EMBL" id="CABITT030000002">
    <property type="protein sequence ID" value="VVA94045.1"/>
    <property type="molecule type" value="Genomic_DNA"/>
</dbReference>
<keyword evidence="1" id="KW-0175">Coiled coil</keyword>
<comment type="caution">
    <text evidence="3">The sequence shown here is derived from an EMBL/GenBank/DDBJ whole genome shotgun (WGS) entry which is preliminary data.</text>
</comment>
<dbReference type="SUPFAM" id="SSF49599">
    <property type="entry name" value="TRAF domain-like"/>
    <property type="match status" value="1"/>
</dbReference>
<dbReference type="PANTHER" id="PTHR46236:SF12">
    <property type="entry name" value="MATH DOMAIN-CONTAINING PROTEIN"/>
    <property type="match status" value="1"/>
</dbReference>
<dbReference type="Pfam" id="PF22486">
    <property type="entry name" value="MATH_2"/>
    <property type="match status" value="1"/>
</dbReference>
<proteinExistence type="predicted"/>
<accession>A0A565AZU4</accession>
<name>A0A565AZU4_9BRAS</name>
<dbReference type="CDD" id="cd00121">
    <property type="entry name" value="MATH"/>
    <property type="match status" value="1"/>
</dbReference>
<dbReference type="SMART" id="SM00061">
    <property type="entry name" value="MATH"/>
    <property type="match status" value="1"/>
</dbReference>
<dbReference type="InterPro" id="IPR050804">
    <property type="entry name" value="MCC"/>
</dbReference>
<dbReference type="InterPro" id="IPR002083">
    <property type="entry name" value="MATH/TRAF_dom"/>
</dbReference>
<dbReference type="AlphaFoldDB" id="A0A565AZU4"/>
<dbReference type="PROSITE" id="PS50144">
    <property type="entry name" value="MATH"/>
    <property type="match status" value="1"/>
</dbReference>
<gene>
    <name evidence="3" type="ORF">ANE_LOCUS4490</name>
</gene>
<evidence type="ECO:0000259" key="2">
    <source>
        <dbReference type="PROSITE" id="PS50144"/>
    </source>
</evidence>
<organism evidence="3 4">
    <name type="scientific">Arabis nemorensis</name>
    <dbReference type="NCBI Taxonomy" id="586526"/>
    <lineage>
        <taxon>Eukaryota</taxon>
        <taxon>Viridiplantae</taxon>
        <taxon>Streptophyta</taxon>
        <taxon>Embryophyta</taxon>
        <taxon>Tracheophyta</taxon>
        <taxon>Spermatophyta</taxon>
        <taxon>Magnoliopsida</taxon>
        <taxon>eudicotyledons</taxon>
        <taxon>Gunneridae</taxon>
        <taxon>Pentapetalae</taxon>
        <taxon>rosids</taxon>
        <taxon>malvids</taxon>
        <taxon>Brassicales</taxon>
        <taxon>Brassicaceae</taxon>
        <taxon>Arabideae</taxon>
        <taxon>Arabis</taxon>
    </lineage>
</organism>
<reference evidence="3" key="1">
    <citation type="submission" date="2019-07" db="EMBL/GenBank/DDBJ databases">
        <authorList>
            <person name="Dittberner H."/>
        </authorList>
    </citation>
    <scope>NUCLEOTIDE SEQUENCE [LARGE SCALE GENOMIC DNA]</scope>
</reference>
<dbReference type="OrthoDB" id="1080783at2759"/>
<dbReference type="Proteomes" id="UP000489600">
    <property type="component" value="Unassembled WGS sequence"/>
</dbReference>
<evidence type="ECO:0000313" key="4">
    <source>
        <dbReference type="Proteomes" id="UP000489600"/>
    </source>
</evidence>
<keyword evidence="4" id="KW-1185">Reference proteome</keyword>
<dbReference type="Gene3D" id="2.60.210.10">
    <property type="entry name" value="Apoptosis, Tumor Necrosis Factor Receptor Associated Protein 2, Chain A"/>
    <property type="match status" value="1"/>
</dbReference>
<dbReference type="PANTHER" id="PTHR46236">
    <property type="entry name" value="TRAF-LIKE SUPERFAMILY PROTEIN"/>
    <property type="match status" value="1"/>
</dbReference>
<dbReference type="PROSITE" id="PS51257">
    <property type="entry name" value="PROKAR_LIPOPROTEIN"/>
    <property type="match status" value="1"/>
</dbReference>
<sequence>MEDQKQTSFTFEIDNFSKKEGSIQSPNFSSGGCEWVLKVYPKGDGIDDDLSLYLSVANPKSLRFGWKRRVNYSFVLLNRSGKELYRTDEACKLFCSQFSSWGIAMAFTLKKLQEKEFLEKNKLIVRVEVKVIEVIDEGDVTGNETFDYKGFQVPYSQVAPVSRLFVEHPDIAVNFKLKNQLVKTTYMNLVLGLIKTLNKPAHSFTETELSKAQSELIELTEAGFELDWLKKKIDEISLERKKEIPDGSRVRELEEDIKNLKAELNNEKVKSAAKFLSLEQMVSDLKAERSLVERSLEDCFLILEKTKSKIRHTRSC</sequence>
<evidence type="ECO:0000313" key="3">
    <source>
        <dbReference type="EMBL" id="VVA94045.1"/>
    </source>
</evidence>
<feature type="domain" description="MATH" evidence="2">
    <location>
        <begin position="6"/>
        <end position="129"/>
    </location>
</feature>
<dbReference type="InterPro" id="IPR008974">
    <property type="entry name" value="TRAF-like"/>
</dbReference>
<evidence type="ECO:0000256" key="1">
    <source>
        <dbReference type="ARBA" id="ARBA00023054"/>
    </source>
</evidence>